<feature type="domain" description="Nucleotide-diphospho-sugar transferase" evidence="1">
    <location>
        <begin position="107"/>
        <end position="299"/>
    </location>
</feature>
<organism evidence="3">
    <name type="scientific">Strongyloides stercoralis</name>
    <name type="common">Threadworm</name>
    <dbReference type="NCBI Taxonomy" id="6248"/>
    <lineage>
        <taxon>Eukaryota</taxon>
        <taxon>Metazoa</taxon>
        <taxon>Ecdysozoa</taxon>
        <taxon>Nematoda</taxon>
        <taxon>Chromadorea</taxon>
        <taxon>Rhabditida</taxon>
        <taxon>Tylenchina</taxon>
        <taxon>Panagrolaimomorpha</taxon>
        <taxon>Strongyloidoidea</taxon>
        <taxon>Strongyloididae</taxon>
        <taxon>Strongyloides</taxon>
    </lineage>
</organism>
<dbReference type="AlphaFoldDB" id="A0A0K0EL67"/>
<dbReference type="Proteomes" id="UP000035681">
    <property type="component" value="Unplaced"/>
</dbReference>
<evidence type="ECO:0000313" key="4">
    <source>
        <dbReference type="WBParaSite" id="TCONS_00015999.p1"/>
    </source>
</evidence>
<protein>
    <submittedName>
        <fullName evidence="3 4">Nucleotid_trans domain-containing protein</fullName>
    </submittedName>
</protein>
<dbReference type="Pfam" id="PF03407">
    <property type="entry name" value="Nucleotid_trans"/>
    <property type="match status" value="1"/>
</dbReference>
<dbReference type="WBParaSite" id="SSTP_0001021100.1">
    <property type="protein sequence ID" value="SSTP_0001021100.1"/>
    <property type="gene ID" value="SSTP_0001021100"/>
</dbReference>
<sequence length="344" mass="40579">MNDKYDNKNCKQNNHDKMVFNKNNIIKIQNNIYPTINTKIQFLLQSVSNELINIDNDLIDTSSTNLDNEDDRKIIYVTFATTSTKMFLKNWLCNIYGLENKLKNTSILKKTLLISLDSDLCQEVIKKYKIFCLYIPAGKESNKEIKTSDMLRKWNIFIVDILKTILDQDINIFYFDTKTIWLKDPKMLLKNATLIDDADIILPNRDVIDHPYYFSSNPILIYSTEASKNFLTKINFNLKMLKEEDLTPNIFIEIINELCQIMYYGTVCREFDRNDICEANYCNSLKSHYIKKNQTIVFNDFTISLNNSQKYIIMKKRNLWFLKPVYVNNDMTQCSISKIKEVFD</sequence>
<evidence type="ECO:0000313" key="3">
    <source>
        <dbReference type="WBParaSite" id="SSTP_0001021100.1"/>
    </source>
</evidence>
<reference evidence="3" key="1">
    <citation type="submission" date="2015-08" db="UniProtKB">
        <authorList>
            <consortium name="WormBaseParasite"/>
        </authorList>
    </citation>
    <scope>IDENTIFICATION</scope>
</reference>
<proteinExistence type="predicted"/>
<keyword evidence="2" id="KW-1185">Reference proteome</keyword>
<dbReference type="InterPro" id="IPR005069">
    <property type="entry name" value="Nucl-diP-sugar_transferase"/>
</dbReference>
<evidence type="ECO:0000259" key="1">
    <source>
        <dbReference type="Pfam" id="PF03407"/>
    </source>
</evidence>
<name>A0A0K0EL67_STRER</name>
<dbReference type="WBParaSite" id="TCONS_00015999.p1">
    <property type="protein sequence ID" value="TCONS_00015999.p1"/>
    <property type="gene ID" value="XLOC_010539"/>
</dbReference>
<accession>A0A0K0EL67</accession>
<evidence type="ECO:0000313" key="2">
    <source>
        <dbReference type="Proteomes" id="UP000035681"/>
    </source>
</evidence>